<dbReference type="SUPFAM" id="SSF56176">
    <property type="entry name" value="FAD-binding/transporter-associated domain-like"/>
    <property type="match status" value="1"/>
</dbReference>
<dbReference type="HOGENOM" id="CLU_018354_10_0_11"/>
<dbReference type="eggNOG" id="COG0277">
    <property type="taxonomic scope" value="Bacteria"/>
</dbReference>
<dbReference type="Gene3D" id="3.40.462.20">
    <property type="match status" value="1"/>
</dbReference>
<dbReference type="PANTHER" id="PTHR42973">
    <property type="entry name" value="BINDING OXIDOREDUCTASE, PUTATIVE (AFU_ORTHOLOGUE AFUA_1G17690)-RELATED"/>
    <property type="match status" value="1"/>
</dbReference>
<dbReference type="InterPro" id="IPR012951">
    <property type="entry name" value="BBE"/>
</dbReference>
<accession>D9XN55</accession>
<dbReference type="InterPro" id="IPR006094">
    <property type="entry name" value="Oxid_FAD_bind_N"/>
</dbReference>
<keyword evidence="4" id="KW-0274">FAD</keyword>
<evidence type="ECO:0000256" key="4">
    <source>
        <dbReference type="ARBA" id="ARBA00022827"/>
    </source>
</evidence>
<dbReference type="PANTHER" id="PTHR42973:SF39">
    <property type="entry name" value="FAD-BINDING PCMH-TYPE DOMAIN-CONTAINING PROTEIN"/>
    <property type="match status" value="1"/>
</dbReference>
<dbReference type="Proteomes" id="UP000002968">
    <property type="component" value="Unassembled WGS sequence"/>
</dbReference>
<dbReference type="PROSITE" id="PS51387">
    <property type="entry name" value="FAD_PCMH"/>
    <property type="match status" value="1"/>
</dbReference>
<name>D9XN55_9ACTN</name>
<dbReference type="AlphaFoldDB" id="D9XN55"/>
<dbReference type="Pfam" id="PF08031">
    <property type="entry name" value="BBE"/>
    <property type="match status" value="1"/>
</dbReference>
<evidence type="ECO:0000256" key="5">
    <source>
        <dbReference type="ARBA" id="ARBA00023002"/>
    </source>
</evidence>
<comment type="similarity">
    <text evidence="2">Belongs to the oxygen-dependent FAD-linked oxidoreductase family.</text>
</comment>
<protein>
    <submittedName>
        <fullName evidence="7">Oxidoreductase, FAD-dependent</fullName>
    </submittedName>
</protein>
<evidence type="ECO:0000313" key="8">
    <source>
        <dbReference type="Proteomes" id="UP000002968"/>
    </source>
</evidence>
<organism evidence="7 8">
    <name type="scientific">Streptomyces griseoflavus Tu4000</name>
    <dbReference type="NCBI Taxonomy" id="467200"/>
    <lineage>
        <taxon>Bacteria</taxon>
        <taxon>Bacillati</taxon>
        <taxon>Actinomycetota</taxon>
        <taxon>Actinomycetes</taxon>
        <taxon>Kitasatosporales</taxon>
        <taxon>Streptomycetaceae</taxon>
        <taxon>Streptomyces</taxon>
    </lineage>
</organism>
<dbReference type="STRING" id="467200.SSRG_00242"/>
<dbReference type="PROSITE" id="PS00862">
    <property type="entry name" value="OX2_COVAL_FAD"/>
    <property type="match status" value="1"/>
</dbReference>
<proteinExistence type="inferred from homology"/>
<dbReference type="GO" id="GO:0016491">
    <property type="term" value="F:oxidoreductase activity"/>
    <property type="evidence" value="ECO:0007669"/>
    <property type="project" value="UniProtKB-KW"/>
</dbReference>
<dbReference type="InterPro" id="IPR016167">
    <property type="entry name" value="FAD-bd_PCMH_sub1"/>
</dbReference>
<evidence type="ECO:0000256" key="3">
    <source>
        <dbReference type="ARBA" id="ARBA00022630"/>
    </source>
</evidence>
<dbReference type="GO" id="GO:0071949">
    <property type="term" value="F:FAD binding"/>
    <property type="evidence" value="ECO:0007669"/>
    <property type="project" value="InterPro"/>
</dbReference>
<evidence type="ECO:0000313" key="7">
    <source>
        <dbReference type="EMBL" id="EFL37438.1"/>
    </source>
</evidence>
<dbReference type="EMBL" id="GG657758">
    <property type="protein sequence ID" value="EFL37438.1"/>
    <property type="molecule type" value="Genomic_DNA"/>
</dbReference>
<dbReference type="InterPro" id="IPR016169">
    <property type="entry name" value="FAD-bd_PCMH_sub2"/>
</dbReference>
<dbReference type="InterPro" id="IPR006093">
    <property type="entry name" value="Oxy_OxRdtase_FAD_BS"/>
</dbReference>
<reference evidence="7" key="1">
    <citation type="submission" date="2009-02" db="EMBL/GenBank/DDBJ databases">
        <title>Annotation of Streptomyces griseoflavus strain Tu4000.</title>
        <authorList>
            <consortium name="The Broad Institute Genome Sequencing Platform"/>
            <consortium name="Broad Institute Microbial Sequencing Center"/>
            <person name="Fischbach M."/>
            <person name="Godfrey P."/>
            <person name="Ward D."/>
            <person name="Young S."/>
            <person name="Zeng Q."/>
            <person name="Koehrsen M."/>
            <person name="Alvarado L."/>
            <person name="Berlin A.M."/>
            <person name="Bochicchio J."/>
            <person name="Borenstein D."/>
            <person name="Chapman S.B."/>
            <person name="Chen Z."/>
            <person name="Engels R."/>
            <person name="Freedman E."/>
            <person name="Gellesch M."/>
            <person name="Goldberg J."/>
            <person name="Griggs A."/>
            <person name="Gujja S."/>
            <person name="Heilman E.R."/>
            <person name="Heiman D.I."/>
            <person name="Hepburn T.A."/>
            <person name="Howarth C."/>
            <person name="Jen D."/>
            <person name="Larson L."/>
            <person name="Lewis B."/>
            <person name="Mehta T."/>
            <person name="Park D."/>
            <person name="Pearson M."/>
            <person name="Richards J."/>
            <person name="Roberts A."/>
            <person name="Saif S."/>
            <person name="Shea T.D."/>
            <person name="Shenoy N."/>
            <person name="Sisk P."/>
            <person name="Stolte C."/>
            <person name="Sykes S.N."/>
            <person name="Thomson T."/>
            <person name="Walk T."/>
            <person name="White J."/>
            <person name="Yandava C."/>
            <person name="Straight P."/>
            <person name="Clardy J."/>
            <person name="Hung D."/>
            <person name="Kolter R."/>
            <person name="Mekalanos J."/>
            <person name="Walker S."/>
            <person name="Walsh C.T."/>
            <person name="Wieland-Brown L.C."/>
            <person name="Haas B."/>
            <person name="Nusbaum C."/>
            <person name="Birren B."/>
        </authorList>
    </citation>
    <scope>NUCLEOTIDE SEQUENCE [LARGE SCALE GENOMIC DNA]</scope>
    <source>
        <strain evidence="7">Tu4000</strain>
    </source>
</reference>
<dbReference type="InterPro" id="IPR036318">
    <property type="entry name" value="FAD-bd_PCMH-like_sf"/>
</dbReference>
<keyword evidence="3" id="KW-0285">Flavoprotein</keyword>
<dbReference type="InterPro" id="IPR016166">
    <property type="entry name" value="FAD-bd_PCMH"/>
</dbReference>
<keyword evidence="8" id="KW-1185">Reference proteome</keyword>
<sequence>MTPMPDTRETMSGPASERALVDQLRFSLQGEVIDRGHPGYDAARAVWNGLIDRRPAVIAKCAGTADVVEAVRAAREHRPVVSVRGGGHQVAGSAVCDDGLVIDLSPMKGVHVDPAARTARAQAGTTWGEFDRETQLYGLAAPGGEISATGIAGLTLGGGFGFLMRTFGLSCDNVRSLTVVTADGTVRTAGPEQEPELYWAARGGGRGIGVVTSFEFGLHPLGPEVTAVLALHPYERAEDVLRAWRDAAAVAPETITPELLLWSVPPDPAIPPDMHRANCVMVGAVYGGPPGAGAAEALAPQRELGPPLMDLSGTVPYVALQSANTWRFPDGERYFMKSHFMDELGDEAIGTLLNCYSRRPTPESLIVVRTLGGAVARVGPDETAFAHRSARFNVSIDAGWQDPATDGTAIGWARSSWDAMKPFSSGGTYVNFAGLGEDAGELRGAVFGSHEERLARTRAAYDPEGLFRSAARRP</sequence>
<gene>
    <name evidence="7" type="ORF">SSRG_00242</name>
</gene>
<keyword evidence="5" id="KW-0560">Oxidoreductase</keyword>
<dbReference type="Pfam" id="PF01565">
    <property type="entry name" value="FAD_binding_4"/>
    <property type="match status" value="1"/>
</dbReference>
<evidence type="ECO:0000259" key="6">
    <source>
        <dbReference type="PROSITE" id="PS51387"/>
    </source>
</evidence>
<dbReference type="InterPro" id="IPR050416">
    <property type="entry name" value="FAD-linked_Oxidoreductase"/>
</dbReference>
<feature type="domain" description="FAD-binding PCMH-type" evidence="6">
    <location>
        <begin position="50"/>
        <end position="221"/>
    </location>
</feature>
<dbReference type="Gene3D" id="3.30.465.10">
    <property type="match status" value="1"/>
</dbReference>
<evidence type="ECO:0000256" key="2">
    <source>
        <dbReference type="ARBA" id="ARBA00005466"/>
    </source>
</evidence>
<evidence type="ECO:0000256" key="1">
    <source>
        <dbReference type="ARBA" id="ARBA00001974"/>
    </source>
</evidence>
<comment type="cofactor">
    <cofactor evidence="1">
        <name>FAD</name>
        <dbReference type="ChEBI" id="CHEBI:57692"/>
    </cofactor>
</comment>
<dbReference type="Gene3D" id="3.30.43.10">
    <property type="entry name" value="Uridine Diphospho-n-acetylenolpyruvylglucosamine Reductase, domain 2"/>
    <property type="match status" value="1"/>
</dbReference>